<organism evidence="2 3">
    <name type="scientific">Daucus carota subsp. sativus</name>
    <name type="common">Carrot</name>
    <dbReference type="NCBI Taxonomy" id="79200"/>
    <lineage>
        <taxon>Eukaryota</taxon>
        <taxon>Viridiplantae</taxon>
        <taxon>Streptophyta</taxon>
        <taxon>Embryophyta</taxon>
        <taxon>Tracheophyta</taxon>
        <taxon>Spermatophyta</taxon>
        <taxon>Magnoliopsida</taxon>
        <taxon>eudicotyledons</taxon>
        <taxon>Gunneridae</taxon>
        <taxon>Pentapetalae</taxon>
        <taxon>asterids</taxon>
        <taxon>campanulids</taxon>
        <taxon>Apiales</taxon>
        <taxon>Apiaceae</taxon>
        <taxon>Apioideae</taxon>
        <taxon>Scandiceae</taxon>
        <taxon>Daucinae</taxon>
        <taxon>Daucus</taxon>
        <taxon>Daucus sect. Daucus</taxon>
    </lineage>
</organism>
<sequence length="733" mass="83141">MRVRFSAASSLLATAMSSRPPYRGSRRFSDAGINQFVSGDAHFQSVRDANQRRGRTDHHSHPQLNSRVSHSDYRPPQSNSNAAPLRYHPNQAFRPPAFYNNQQQQLRNPQDQHFQHNQQSRNPQYFQQNQQPRPRNQKPLDYRDWEYAPNRPSPDCDRFTILSYNILADYLAIDHRGKLYFHVPRYMMDWEWRKKNILFELGLWAADILCFQEVDRFHELEEELKVRGYCGTWKMRTGTPVDGCAIFWRSSRFQLLHEESIEFNKLGLRDNVAQICVLERISQNDTRHKSAIPASPLYNFISEQALNLSDLPRDKVSGQASAEIRPSRPFPHNLRHPDIPTDGSPRASSDNRIVRQGEISPNMQKNNDLDGNNGAIPNQRDLPFSHHINSGSSGLINVGGHNVEKISDNDEAGIFHNKEDLDFHTELGSLDGSQDMHPGYLTKRAMHQPPIVHSQYEDKHSNMLSTEQGDLNKELDVSCNELHQLNLCDINYSTSNESSKHVQSHSVTNGNNHLPTLHEIKSPNCYTSDGCILDEMEDDLSDKVTESMQNRTPVEDSQASISGLHGDLFSLSESSQVSGSNYSECAGSTDDGSISEFGPHVKDSGMKFNQVDTERAAYDPSAWTPMEIEIATGCVDSRLMESPLKLRSTYSEVEDSSGTRDSNGEPMVTSYNRCFQGTVDYIWRSEGLQTVRVLAPIPKHAMQWTNGFPTKKWGSDHIALVSELAFTKDIGRP</sequence>
<protein>
    <recommendedName>
        <fullName evidence="4">Endonuclease/exonuclease/phosphatase domain-containing protein</fullName>
    </recommendedName>
</protein>
<name>A0AAF0XAZ3_DAUCS</name>
<dbReference type="PANTHER" id="PTHR12121:SF85">
    <property type="entry name" value="CARBON CATABOLITE REPRESSOR PROTEIN 4 HOMOLOG 6"/>
    <property type="match status" value="1"/>
</dbReference>
<dbReference type="PANTHER" id="PTHR12121">
    <property type="entry name" value="CARBON CATABOLITE REPRESSOR PROTEIN 4"/>
    <property type="match status" value="1"/>
</dbReference>
<feature type="compositionally biased region" description="Low complexity" evidence="1">
    <location>
        <begin position="100"/>
        <end position="134"/>
    </location>
</feature>
<evidence type="ECO:0000256" key="1">
    <source>
        <dbReference type="SAM" id="MobiDB-lite"/>
    </source>
</evidence>
<feature type="region of interest" description="Disordered" evidence="1">
    <location>
        <begin position="48"/>
        <end position="149"/>
    </location>
</feature>
<reference evidence="2" key="1">
    <citation type="journal article" date="2016" name="Nat. Genet.">
        <title>A high-quality carrot genome assembly provides new insights into carotenoid accumulation and asterid genome evolution.</title>
        <authorList>
            <person name="Iorizzo M."/>
            <person name="Ellison S."/>
            <person name="Senalik D."/>
            <person name="Zeng P."/>
            <person name="Satapoomin P."/>
            <person name="Huang J."/>
            <person name="Bowman M."/>
            <person name="Iovene M."/>
            <person name="Sanseverino W."/>
            <person name="Cavagnaro P."/>
            <person name="Yildiz M."/>
            <person name="Macko-Podgorni A."/>
            <person name="Moranska E."/>
            <person name="Grzebelus E."/>
            <person name="Grzebelus D."/>
            <person name="Ashrafi H."/>
            <person name="Zheng Z."/>
            <person name="Cheng S."/>
            <person name="Spooner D."/>
            <person name="Van Deynze A."/>
            <person name="Simon P."/>
        </authorList>
    </citation>
    <scope>NUCLEOTIDE SEQUENCE</scope>
    <source>
        <tissue evidence="2">Leaf</tissue>
    </source>
</reference>
<reference evidence="2" key="2">
    <citation type="submission" date="2022-03" db="EMBL/GenBank/DDBJ databases">
        <title>Draft title - Genomic analysis of global carrot germplasm unveils the trajectory of domestication and the origin of high carotenoid orange carrot.</title>
        <authorList>
            <person name="Iorizzo M."/>
            <person name="Ellison S."/>
            <person name="Senalik D."/>
            <person name="Macko-Podgorni A."/>
            <person name="Grzebelus D."/>
            <person name="Bostan H."/>
            <person name="Rolling W."/>
            <person name="Curaba J."/>
            <person name="Simon P."/>
        </authorList>
    </citation>
    <scope>NUCLEOTIDE SEQUENCE</scope>
    <source>
        <tissue evidence="2">Leaf</tissue>
    </source>
</reference>
<evidence type="ECO:0000313" key="2">
    <source>
        <dbReference type="EMBL" id="WOH03747.1"/>
    </source>
</evidence>
<dbReference type="InterPro" id="IPR036691">
    <property type="entry name" value="Endo/exonu/phosph_ase_sf"/>
</dbReference>
<dbReference type="GO" id="GO:0000175">
    <property type="term" value="F:3'-5'-RNA exonuclease activity"/>
    <property type="evidence" value="ECO:0007669"/>
    <property type="project" value="TreeGrafter"/>
</dbReference>
<evidence type="ECO:0008006" key="4">
    <source>
        <dbReference type="Google" id="ProtNLM"/>
    </source>
</evidence>
<feature type="region of interest" description="Disordered" evidence="1">
    <location>
        <begin position="316"/>
        <end position="351"/>
    </location>
</feature>
<accession>A0AAF0XAZ3</accession>
<dbReference type="EMBL" id="CP093348">
    <property type="protein sequence ID" value="WOH03747.1"/>
    <property type="molecule type" value="Genomic_DNA"/>
</dbReference>
<dbReference type="InterPro" id="IPR050410">
    <property type="entry name" value="CCR4/nocturin_mRNA_transcr"/>
</dbReference>
<dbReference type="Proteomes" id="UP000077755">
    <property type="component" value="Chromosome 6"/>
</dbReference>
<dbReference type="Gene3D" id="3.60.10.10">
    <property type="entry name" value="Endonuclease/exonuclease/phosphatase"/>
    <property type="match status" value="2"/>
</dbReference>
<evidence type="ECO:0000313" key="3">
    <source>
        <dbReference type="Proteomes" id="UP000077755"/>
    </source>
</evidence>
<proteinExistence type="predicted"/>
<dbReference type="AlphaFoldDB" id="A0AAF0XAZ3"/>
<dbReference type="SUPFAM" id="SSF56219">
    <property type="entry name" value="DNase I-like"/>
    <property type="match status" value="2"/>
</dbReference>
<keyword evidence="3" id="KW-1185">Reference proteome</keyword>
<gene>
    <name evidence="2" type="ORF">DCAR_0623147</name>
</gene>